<dbReference type="Proteomes" id="UP000095281">
    <property type="component" value="Unplaced"/>
</dbReference>
<name>A0A1I8BGX5_MELHA</name>
<dbReference type="InterPro" id="IPR006578">
    <property type="entry name" value="MADF-dom"/>
</dbReference>
<evidence type="ECO:0000313" key="2">
    <source>
        <dbReference type="Proteomes" id="UP000095281"/>
    </source>
</evidence>
<evidence type="ECO:0000259" key="1">
    <source>
        <dbReference type="PROSITE" id="PS51029"/>
    </source>
</evidence>
<organism evidence="2 3">
    <name type="scientific">Meloidogyne hapla</name>
    <name type="common">Root-knot nematode worm</name>
    <dbReference type="NCBI Taxonomy" id="6305"/>
    <lineage>
        <taxon>Eukaryota</taxon>
        <taxon>Metazoa</taxon>
        <taxon>Ecdysozoa</taxon>
        <taxon>Nematoda</taxon>
        <taxon>Chromadorea</taxon>
        <taxon>Rhabditida</taxon>
        <taxon>Tylenchina</taxon>
        <taxon>Tylenchomorpha</taxon>
        <taxon>Tylenchoidea</taxon>
        <taxon>Meloidogynidae</taxon>
        <taxon>Meloidogyninae</taxon>
        <taxon>Meloidogyne</taxon>
    </lineage>
</organism>
<dbReference type="WBParaSite" id="MhA1_Contig234.frz3.gene23">
    <property type="protein sequence ID" value="MhA1_Contig234.frz3.gene23"/>
    <property type="gene ID" value="MhA1_Contig234.frz3.gene23"/>
</dbReference>
<keyword evidence="2" id="KW-1185">Reference proteome</keyword>
<feature type="domain" description="MADF" evidence="1">
    <location>
        <begin position="1"/>
        <end position="63"/>
    </location>
</feature>
<dbReference type="PROSITE" id="PS51029">
    <property type="entry name" value="MADF"/>
    <property type="match status" value="1"/>
</dbReference>
<evidence type="ECO:0000313" key="3">
    <source>
        <dbReference type="WBParaSite" id="MhA1_Contig234.frz3.gene23"/>
    </source>
</evidence>
<sequence length="132" mass="15187">MKNHHNYFQKTNWDKVSQEVGEEVDVLKKRWSQLKRKFYYEKSKTTSDWPFFDRMKFLDDDAGASINNFFLNDGQHNSYNNHQQNILSTNTPFGIVRGIKVMPSGMPKADVSLPPVVQYLGIPYGSAPVGNV</sequence>
<accession>A0A1I8BGX5</accession>
<dbReference type="Pfam" id="PF10545">
    <property type="entry name" value="MADF_DNA_bdg"/>
    <property type="match status" value="1"/>
</dbReference>
<protein>
    <submittedName>
        <fullName evidence="3">MADF domain-containing protein</fullName>
    </submittedName>
</protein>
<reference evidence="3" key="1">
    <citation type="submission" date="2016-11" db="UniProtKB">
        <authorList>
            <consortium name="WormBaseParasite"/>
        </authorList>
    </citation>
    <scope>IDENTIFICATION</scope>
</reference>
<proteinExistence type="predicted"/>
<dbReference type="AlphaFoldDB" id="A0A1I8BGX5"/>